<sequence length="64" mass="6777">MAVVDRIDPLVAVQCQGEVVEIGTRTEILPTLSMTAPRGSSKPSLCPTGIGAIRGEPSNLPWFI</sequence>
<accession>A0AAX2QEW0</accession>
<comment type="caution">
    <text evidence="1">The sequence shown here is derived from an EMBL/GenBank/DDBJ whole genome shotgun (WGS) entry which is preliminary data.</text>
</comment>
<evidence type="ECO:0000313" key="2">
    <source>
        <dbReference type="Proteomes" id="UP000295021"/>
    </source>
</evidence>
<dbReference type="AlphaFoldDB" id="A0AAX2QEW0"/>
<dbReference type="Proteomes" id="UP000295021">
    <property type="component" value="Unassembled WGS sequence"/>
</dbReference>
<name>A0AAX2QEW0_9HYPH</name>
<reference evidence="1 2" key="1">
    <citation type="submission" date="2019-03" db="EMBL/GenBank/DDBJ databases">
        <title>Genomic Encyclopedia of Type Strains, Phase IV (KMG-V): Genome sequencing to study the core and pangenomes of soil and plant-associated prokaryotes.</title>
        <authorList>
            <person name="Whitman W."/>
        </authorList>
    </citation>
    <scope>NUCLEOTIDE SEQUENCE [LARGE SCALE GENOMIC DNA]</scope>
    <source>
        <strain evidence="1 2">FB403</strain>
    </source>
</reference>
<gene>
    <name evidence="1" type="ORF">EV131_116136</name>
</gene>
<proteinExistence type="predicted"/>
<dbReference type="EMBL" id="SMBI01000016">
    <property type="protein sequence ID" value="TCU16956.1"/>
    <property type="molecule type" value="Genomic_DNA"/>
</dbReference>
<evidence type="ECO:0000313" key="1">
    <source>
        <dbReference type="EMBL" id="TCU16956.1"/>
    </source>
</evidence>
<protein>
    <submittedName>
        <fullName evidence="1">Uncharacterized protein</fullName>
    </submittedName>
</protein>
<organism evidence="1 2">
    <name type="scientific">Rhizobium laguerreae</name>
    <dbReference type="NCBI Taxonomy" id="1076926"/>
    <lineage>
        <taxon>Bacteria</taxon>
        <taxon>Pseudomonadati</taxon>
        <taxon>Pseudomonadota</taxon>
        <taxon>Alphaproteobacteria</taxon>
        <taxon>Hyphomicrobiales</taxon>
        <taxon>Rhizobiaceae</taxon>
        <taxon>Rhizobium/Agrobacterium group</taxon>
        <taxon>Rhizobium</taxon>
    </lineage>
</organism>